<evidence type="ECO:0000313" key="3">
    <source>
        <dbReference type="Proteomes" id="UP001189429"/>
    </source>
</evidence>
<name>A0ABN9WN92_9DINO</name>
<feature type="compositionally biased region" description="Low complexity" evidence="1">
    <location>
        <begin position="130"/>
        <end position="142"/>
    </location>
</feature>
<gene>
    <name evidence="2" type="ORF">PCOR1329_LOCUS68932</name>
</gene>
<feature type="region of interest" description="Disordered" evidence="1">
    <location>
        <begin position="214"/>
        <end position="248"/>
    </location>
</feature>
<feature type="compositionally biased region" description="Low complexity" evidence="1">
    <location>
        <begin position="214"/>
        <end position="227"/>
    </location>
</feature>
<feature type="region of interest" description="Disordered" evidence="1">
    <location>
        <begin position="118"/>
        <end position="144"/>
    </location>
</feature>
<feature type="compositionally biased region" description="Gly residues" evidence="1">
    <location>
        <begin position="239"/>
        <end position="248"/>
    </location>
</feature>
<feature type="non-terminal residue" evidence="2">
    <location>
        <position position="1"/>
    </location>
</feature>
<evidence type="ECO:0000313" key="2">
    <source>
        <dbReference type="EMBL" id="CAK0888075.1"/>
    </source>
</evidence>
<comment type="caution">
    <text evidence="2">The sequence shown here is derived from an EMBL/GenBank/DDBJ whole genome shotgun (WGS) entry which is preliminary data.</text>
</comment>
<accession>A0ABN9WN92</accession>
<organism evidence="2 3">
    <name type="scientific">Prorocentrum cordatum</name>
    <dbReference type="NCBI Taxonomy" id="2364126"/>
    <lineage>
        <taxon>Eukaryota</taxon>
        <taxon>Sar</taxon>
        <taxon>Alveolata</taxon>
        <taxon>Dinophyceae</taxon>
        <taxon>Prorocentrales</taxon>
        <taxon>Prorocentraceae</taxon>
        <taxon>Prorocentrum</taxon>
    </lineage>
</organism>
<reference evidence="2" key="1">
    <citation type="submission" date="2023-10" db="EMBL/GenBank/DDBJ databases">
        <authorList>
            <person name="Chen Y."/>
            <person name="Shah S."/>
            <person name="Dougan E. K."/>
            <person name="Thang M."/>
            <person name="Chan C."/>
        </authorList>
    </citation>
    <scope>NUCLEOTIDE SEQUENCE [LARGE SCALE GENOMIC DNA]</scope>
</reference>
<keyword evidence="3" id="KW-1185">Reference proteome</keyword>
<proteinExistence type="predicted"/>
<dbReference type="EMBL" id="CAUYUJ010019024">
    <property type="protein sequence ID" value="CAK0888075.1"/>
    <property type="molecule type" value="Genomic_DNA"/>
</dbReference>
<sequence length="248" mass="25345">GFCVINNERARTLYADCERVILTFATQPFGESRQGLKLPAAKKQRVDALTLDLTMVRDSETFDWSQAPLEEGALLRLEAPPAAEGEGEASLLAAQPLLEQVPLLDQAFPPLDVPTLPAVAAGGAEPPLQGAGPAEGGDPAPDLLAALPEEGAVPLLPAESALAPLALPAPGPAPSLEQLAAPAQQLVLVPRHVRHGPHRPTVPGRVLGFDQEASAPPAALGSGASTARLQATSPSHGSCGRGPTGGPC</sequence>
<protein>
    <submittedName>
        <fullName evidence="2">Uncharacterized protein</fullName>
    </submittedName>
</protein>
<dbReference type="Proteomes" id="UP001189429">
    <property type="component" value="Unassembled WGS sequence"/>
</dbReference>
<evidence type="ECO:0000256" key="1">
    <source>
        <dbReference type="SAM" id="MobiDB-lite"/>
    </source>
</evidence>